<accession>C0ZL31</accession>
<dbReference type="EMBL" id="AP008955">
    <property type="protein sequence ID" value="BAH45858.1"/>
    <property type="molecule type" value="Genomic_DNA"/>
</dbReference>
<evidence type="ECO:0000256" key="1">
    <source>
        <dbReference type="SAM" id="MobiDB-lite"/>
    </source>
</evidence>
<reference evidence="2 3" key="1">
    <citation type="submission" date="2005-03" db="EMBL/GenBank/DDBJ databases">
        <title>Brevibacillus brevis strain 47, complete genome.</title>
        <authorList>
            <person name="Hosoyama A."/>
            <person name="Yamada R."/>
            <person name="Hongo Y."/>
            <person name="Terui Y."/>
            <person name="Ankai A."/>
            <person name="Masuyama W."/>
            <person name="Sekiguchi M."/>
            <person name="Takeda T."/>
            <person name="Asano K."/>
            <person name="Ohji S."/>
            <person name="Ichikawa N."/>
            <person name="Narita S."/>
            <person name="Aoki N."/>
            <person name="Miura H."/>
            <person name="Matsushita S."/>
            <person name="Sekigawa T."/>
            <person name="Yamagata H."/>
            <person name="Yoshikawa H."/>
            <person name="Udaka S."/>
            <person name="Tanikawa S."/>
            <person name="Fujita N."/>
        </authorList>
    </citation>
    <scope>NUCLEOTIDE SEQUENCE [LARGE SCALE GENOMIC DNA]</scope>
    <source>
        <strain evidence="3">47 / JCM 6285 / NBRC 100599</strain>
    </source>
</reference>
<dbReference type="AlphaFoldDB" id="C0ZL31"/>
<feature type="region of interest" description="Disordered" evidence="1">
    <location>
        <begin position="1"/>
        <end position="20"/>
    </location>
</feature>
<dbReference type="STRING" id="358681.BBR47_48810"/>
<evidence type="ECO:0000313" key="3">
    <source>
        <dbReference type="Proteomes" id="UP000001877"/>
    </source>
</evidence>
<organism evidence="2 3">
    <name type="scientific">Brevibacillus brevis (strain 47 / JCM 6285 / NBRC 100599)</name>
    <dbReference type="NCBI Taxonomy" id="358681"/>
    <lineage>
        <taxon>Bacteria</taxon>
        <taxon>Bacillati</taxon>
        <taxon>Bacillota</taxon>
        <taxon>Bacilli</taxon>
        <taxon>Bacillales</taxon>
        <taxon>Paenibacillaceae</taxon>
        <taxon>Brevibacillus</taxon>
    </lineage>
</organism>
<dbReference type="HOGENOM" id="CLU_3213287_0_0_9"/>
<sequence length="44" mass="4551">MAGAGADGFGAWPSSEKNGMITRLSTKNKIQAMPLLKMQGVSIG</sequence>
<keyword evidence="3" id="KW-1185">Reference proteome</keyword>
<name>C0ZL31_BREBN</name>
<protein>
    <submittedName>
        <fullName evidence="2">Uncharacterized protein</fullName>
    </submittedName>
</protein>
<dbReference type="Proteomes" id="UP000001877">
    <property type="component" value="Chromosome"/>
</dbReference>
<evidence type="ECO:0000313" key="2">
    <source>
        <dbReference type="EMBL" id="BAH45858.1"/>
    </source>
</evidence>
<proteinExistence type="predicted"/>
<gene>
    <name evidence="2" type="ordered locus">BBR47_48810</name>
</gene>
<dbReference type="KEGG" id="bbe:BBR47_48810"/>